<dbReference type="KEGG" id="mtw:CQW49_07785"/>
<dbReference type="EMBL" id="CP023737">
    <property type="protein sequence ID" value="ATQ67804.1"/>
    <property type="molecule type" value="Genomic_DNA"/>
</dbReference>
<keyword evidence="5" id="KW-0680">Restriction system</keyword>
<evidence type="ECO:0000256" key="5">
    <source>
        <dbReference type="ARBA" id="ARBA00022747"/>
    </source>
</evidence>
<dbReference type="Gene3D" id="3.40.50.150">
    <property type="entry name" value="Vaccinia Virus protein VP39"/>
    <property type="match status" value="1"/>
</dbReference>
<evidence type="ECO:0000256" key="4">
    <source>
        <dbReference type="ARBA" id="ARBA00022691"/>
    </source>
</evidence>
<dbReference type="GO" id="GO:0044027">
    <property type="term" value="P:negative regulation of gene expression via chromosomal CpG island methylation"/>
    <property type="evidence" value="ECO:0007669"/>
    <property type="project" value="TreeGrafter"/>
</dbReference>
<evidence type="ECO:0000256" key="3">
    <source>
        <dbReference type="ARBA" id="ARBA00022679"/>
    </source>
</evidence>
<dbReference type="SUPFAM" id="SSF53335">
    <property type="entry name" value="S-adenosyl-L-methionine-dependent methyltransferases"/>
    <property type="match status" value="1"/>
</dbReference>
<dbReference type="EC" id="2.1.1.37" evidence="1"/>
<keyword evidence="3 7" id="KW-0808">Transferase</keyword>
<feature type="active site" evidence="7">
    <location>
        <position position="83"/>
    </location>
</feature>
<dbReference type="InterPro" id="IPR029063">
    <property type="entry name" value="SAM-dependent_MTases_sf"/>
</dbReference>
<dbReference type="GO" id="GO:0003677">
    <property type="term" value="F:DNA binding"/>
    <property type="evidence" value="ECO:0007669"/>
    <property type="project" value="TreeGrafter"/>
</dbReference>
<keyword evidence="10" id="KW-1185">Reference proteome</keyword>
<dbReference type="Pfam" id="PF00145">
    <property type="entry name" value="DNA_methylase"/>
    <property type="match status" value="1"/>
</dbReference>
<dbReference type="InterPro" id="IPR001525">
    <property type="entry name" value="C5_MeTfrase"/>
</dbReference>
<dbReference type="PANTHER" id="PTHR10629:SF52">
    <property type="entry name" value="DNA (CYTOSINE-5)-METHYLTRANSFERASE 1"/>
    <property type="match status" value="1"/>
</dbReference>
<dbReference type="Proteomes" id="UP000230709">
    <property type="component" value="Chromosome"/>
</dbReference>
<evidence type="ECO:0000256" key="7">
    <source>
        <dbReference type="PROSITE-ProRule" id="PRU01016"/>
    </source>
</evidence>
<feature type="compositionally biased region" description="Basic and acidic residues" evidence="8">
    <location>
        <begin position="214"/>
        <end position="228"/>
    </location>
</feature>
<feature type="compositionally biased region" description="Basic and acidic residues" evidence="8">
    <location>
        <begin position="253"/>
        <end position="267"/>
    </location>
</feature>
<dbReference type="GO" id="GO:0003886">
    <property type="term" value="F:DNA (cytosine-5-)-methyltransferase activity"/>
    <property type="evidence" value="ECO:0007669"/>
    <property type="project" value="UniProtKB-EC"/>
</dbReference>
<proteinExistence type="inferred from homology"/>
<evidence type="ECO:0000313" key="10">
    <source>
        <dbReference type="Proteomes" id="UP000230709"/>
    </source>
</evidence>
<accession>A0A2D2CYN2</accession>
<gene>
    <name evidence="9" type="ORF">CQW49_07785</name>
</gene>
<comment type="catalytic activity">
    <reaction evidence="6">
        <text>a 2'-deoxycytidine in DNA + S-adenosyl-L-methionine = a 5-methyl-2'-deoxycytidine in DNA + S-adenosyl-L-homocysteine + H(+)</text>
        <dbReference type="Rhea" id="RHEA:13681"/>
        <dbReference type="Rhea" id="RHEA-COMP:11369"/>
        <dbReference type="Rhea" id="RHEA-COMP:11370"/>
        <dbReference type="ChEBI" id="CHEBI:15378"/>
        <dbReference type="ChEBI" id="CHEBI:57856"/>
        <dbReference type="ChEBI" id="CHEBI:59789"/>
        <dbReference type="ChEBI" id="CHEBI:85452"/>
        <dbReference type="ChEBI" id="CHEBI:85454"/>
        <dbReference type="EC" id="2.1.1.37"/>
    </reaction>
</comment>
<dbReference type="GO" id="GO:0032259">
    <property type="term" value="P:methylation"/>
    <property type="evidence" value="ECO:0007669"/>
    <property type="project" value="UniProtKB-KW"/>
</dbReference>
<evidence type="ECO:0000256" key="6">
    <source>
        <dbReference type="ARBA" id="ARBA00047422"/>
    </source>
</evidence>
<dbReference type="AlphaFoldDB" id="A0A2D2CYN2"/>
<protein>
    <recommendedName>
        <fullName evidence="1">DNA (cytosine-5-)-methyltransferase</fullName>
        <ecNumber evidence="1">2.1.1.37</ecNumber>
    </recommendedName>
</protein>
<dbReference type="PROSITE" id="PS51679">
    <property type="entry name" value="SAM_MT_C5"/>
    <property type="match status" value="1"/>
</dbReference>
<evidence type="ECO:0000256" key="2">
    <source>
        <dbReference type="ARBA" id="ARBA00022603"/>
    </source>
</evidence>
<evidence type="ECO:0000256" key="8">
    <source>
        <dbReference type="SAM" id="MobiDB-lite"/>
    </source>
</evidence>
<dbReference type="GO" id="GO:0009307">
    <property type="term" value="P:DNA restriction-modification system"/>
    <property type="evidence" value="ECO:0007669"/>
    <property type="project" value="UniProtKB-KW"/>
</dbReference>
<keyword evidence="4 7" id="KW-0949">S-adenosyl-L-methionine</keyword>
<comment type="similarity">
    <text evidence="7">Belongs to the class I-like SAM-binding methyltransferase superfamily. C5-methyltransferase family.</text>
</comment>
<feature type="region of interest" description="Disordered" evidence="8">
    <location>
        <begin position="193"/>
        <end position="236"/>
    </location>
</feature>
<sequence length="367" mass="38949">MTRTRGPTVIDLFCGGAGGWSLGLHRAGYRTVAACEADPWRRAMFAANFPGVRMYDDVRELTAGRIISDLGYRPDLLVGSPPCQDASAANTRGQGVDGERTGLFFPTIRLVGDLRPRWVALENVPRLRTRGADRVLGALEEIGYSAWPFVVGAHHVRANHKRERVWIIAFDPAQIGHGGGGAWRYWPHGNGAAHAAPGDAADADEVGRRSRAAGSDRAEAENLSRHAGEAGFPLGEGVGTNDAWQCAAAERASGQRRDDAHPDEDGQSHSAVDVEMGGREGAGEDAGEPWSHWNGGLAHHLRLDHGLSTELAAASGDRASPLHGLAGRIVAAYGDAVVPQIPEAIGRAIRRVEAAVAAARSPIEEPP</sequence>
<name>A0A2D2CYN2_METT3</name>
<keyword evidence="2 7" id="KW-0489">Methyltransferase</keyword>
<evidence type="ECO:0000313" key="9">
    <source>
        <dbReference type="EMBL" id="ATQ67804.1"/>
    </source>
</evidence>
<dbReference type="InterPro" id="IPR050390">
    <property type="entry name" value="C5-Methyltransferase"/>
</dbReference>
<feature type="region of interest" description="Disordered" evidence="8">
    <location>
        <begin position="249"/>
        <end position="272"/>
    </location>
</feature>
<evidence type="ECO:0000256" key="1">
    <source>
        <dbReference type="ARBA" id="ARBA00011975"/>
    </source>
</evidence>
<reference evidence="10" key="1">
    <citation type="submission" date="2017-10" db="EMBL/GenBank/DDBJ databases">
        <title>Completed PacBio SMRT sequence of Methylosinus trichosporium OB3b reveals presence of a third large plasmid.</title>
        <authorList>
            <person name="Charles T.C."/>
            <person name="Lynch M.D.J."/>
            <person name="Heil J.R."/>
            <person name="Cheng J."/>
        </authorList>
    </citation>
    <scope>NUCLEOTIDE SEQUENCE [LARGE SCALE GENOMIC DNA]</scope>
    <source>
        <strain evidence="10">OB3b</strain>
    </source>
</reference>
<dbReference type="REBASE" id="223401">
    <property type="entry name" value="M.MtrOB3bORF7785P"/>
</dbReference>
<organism evidence="9 10">
    <name type="scientific">Methylosinus trichosporium (strain ATCC 35070 / NCIMB 11131 / UNIQEM 75 / OB3b)</name>
    <dbReference type="NCBI Taxonomy" id="595536"/>
    <lineage>
        <taxon>Bacteria</taxon>
        <taxon>Pseudomonadati</taxon>
        <taxon>Pseudomonadota</taxon>
        <taxon>Alphaproteobacteria</taxon>
        <taxon>Hyphomicrobiales</taxon>
        <taxon>Methylocystaceae</taxon>
        <taxon>Methylosinus</taxon>
    </lineage>
</organism>
<dbReference type="PANTHER" id="PTHR10629">
    <property type="entry name" value="CYTOSINE-SPECIFIC METHYLTRANSFERASE"/>
    <property type="match status" value="1"/>
</dbReference>